<protein>
    <submittedName>
        <fullName evidence="2">XRE family transcriptional regulator</fullName>
    </submittedName>
</protein>
<dbReference type="InterPro" id="IPR010982">
    <property type="entry name" value="Lambda_DNA-bd_dom_sf"/>
</dbReference>
<comment type="caution">
    <text evidence="2">The sequence shown here is derived from an EMBL/GenBank/DDBJ whole genome shotgun (WGS) entry which is preliminary data.</text>
</comment>
<proteinExistence type="predicted"/>
<keyword evidence="3" id="KW-1185">Reference proteome</keyword>
<dbReference type="GeneID" id="90163428"/>
<dbReference type="Gene3D" id="1.10.260.40">
    <property type="entry name" value="lambda repressor-like DNA-binding domains"/>
    <property type="match status" value="1"/>
</dbReference>
<sequence>MAKKFSELRARMHPEAQVQANARTESMQTCIKLQALRKSLQVTQASLAASLNIQQAAISKMESRDDLLVSSVMDFVRGLGGQLVLTATFPGNKTFDLTPEPVKVLRAPIAVTEKPRAKMRRPGKAS</sequence>
<name>A0ABU2EMT3_9BURK</name>
<organism evidence="2 3">
    <name type="scientific">Herbaspirillum huttiense subsp. lycopersici</name>
    <dbReference type="NCBI Taxonomy" id="3074428"/>
    <lineage>
        <taxon>Bacteria</taxon>
        <taxon>Pseudomonadati</taxon>
        <taxon>Pseudomonadota</taxon>
        <taxon>Betaproteobacteria</taxon>
        <taxon>Burkholderiales</taxon>
        <taxon>Oxalobacteraceae</taxon>
        <taxon>Herbaspirillum</taxon>
    </lineage>
</organism>
<dbReference type="CDD" id="cd00093">
    <property type="entry name" value="HTH_XRE"/>
    <property type="match status" value="1"/>
</dbReference>
<dbReference type="Proteomes" id="UP001246576">
    <property type="component" value="Unassembled WGS sequence"/>
</dbReference>
<gene>
    <name evidence="2" type="ORF">RI048_14690</name>
</gene>
<evidence type="ECO:0000313" key="3">
    <source>
        <dbReference type="Proteomes" id="UP001246576"/>
    </source>
</evidence>
<reference evidence="2" key="1">
    <citation type="submission" date="2023-09" db="EMBL/GenBank/DDBJ databases">
        <title>Description of first Herbaspirillum huttiense subsp. nephrolepsisexaltata and Herbaspirillum huttiense subsp. lycopersicon.</title>
        <authorList>
            <person name="Poudel M."/>
            <person name="Sharma A."/>
            <person name="Goss E."/>
            <person name="Tapia J.H."/>
            <person name="Harmon C.M."/>
            <person name="Jones J.B."/>
        </authorList>
    </citation>
    <scope>NUCLEOTIDE SEQUENCE</scope>
    <source>
        <strain evidence="2">SE1</strain>
    </source>
</reference>
<dbReference type="PROSITE" id="PS50943">
    <property type="entry name" value="HTH_CROC1"/>
    <property type="match status" value="1"/>
</dbReference>
<evidence type="ECO:0000259" key="1">
    <source>
        <dbReference type="PROSITE" id="PS50943"/>
    </source>
</evidence>
<evidence type="ECO:0000313" key="2">
    <source>
        <dbReference type="EMBL" id="MDR9849479.1"/>
    </source>
</evidence>
<dbReference type="SUPFAM" id="SSF47413">
    <property type="entry name" value="lambda repressor-like DNA-binding domains"/>
    <property type="match status" value="1"/>
</dbReference>
<dbReference type="InterPro" id="IPR001387">
    <property type="entry name" value="Cro/C1-type_HTH"/>
</dbReference>
<dbReference type="RefSeq" id="WP_121044185.1">
    <property type="nucleotide sequence ID" value="NZ_JAVLSJ010000007.1"/>
</dbReference>
<accession>A0ABU2EMT3</accession>
<feature type="domain" description="HTH cro/C1-type" evidence="1">
    <location>
        <begin position="33"/>
        <end position="63"/>
    </location>
</feature>
<dbReference type="EMBL" id="JAVLSJ010000007">
    <property type="protein sequence ID" value="MDR9849479.1"/>
    <property type="molecule type" value="Genomic_DNA"/>
</dbReference>